<dbReference type="SUPFAM" id="SSF47384">
    <property type="entry name" value="Homodimeric domain of signal transducing histidine kinase"/>
    <property type="match status" value="1"/>
</dbReference>
<dbReference type="Pfam" id="PF02518">
    <property type="entry name" value="HATPase_c"/>
    <property type="match status" value="1"/>
</dbReference>
<evidence type="ECO:0000256" key="2">
    <source>
        <dbReference type="ARBA" id="ARBA00004236"/>
    </source>
</evidence>
<dbReference type="InterPro" id="IPR003594">
    <property type="entry name" value="HATPase_dom"/>
</dbReference>
<dbReference type="EC" id="2.7.13.3" evidence="3"/>
<comment type="catalytic activity">
    <reaction evidence="1">
        <text>ATP + protein L-histidine = ADP + protein N-phospho-L-histidine.</text>
        <dbReference type="EC" id="2.7.13.3"/>
    </reaction>
</comment>
<dbReference type="SUPFAM" id="SSF55874">
    <property type="entry name" value="ATPase domain of HSP90 chaperone/DNA topoisomerase II/histidine kinase"/>
    <property type="match status" value="1"/>
</dbReference>
<protein>
    <recommendedName>
        <fullName evidence="8">Sensor-like histidine kinase SenX3</fullName>
        <ecNumber evidence="3">2.7.13.3</ecNumber>
    </recommendedName>
</protein>
<evidence type="ECO:0000256" key="7">
    <source>
        <dbReference type="ARBA" id="ARBA00023012"/>
    </source>
</evidence>
<dbReference type="SMART" id="SM00387">
    <property type="entry name" value="HATPase_c"/>
    <property type="match status" value="1"/>
</dbReference>
<organism evidence="11 12">
    <name type="scientific">Sinomonas halotolerans</name>
    <dbReference type="NCBI Taxonomy" id="1644133"/>
    <lineage>
        <taxon>Bacteria</taxon>
        <taxon>Bacillati</taxon>
        <taxon>Actinomycetota</taxon>
        <taxon>Actinomycetes</taxon>
        <taxon>Micrococcales</taxon>
        <taxon>Micrococcaceae</taxon>
        <taxon>Sinomonas</taxon>
    </lineage>
</organism>
<dbReference type="SMART" id="SM00388">
    <property type="entry name" value="HisKA"/>
    <property type="match status" value="1"/>
</dbReference>
<evidence type="ECO:0000256" key="8">
    <source>
        <dbReference type="ARBA" id="ARBA00039401"/>
    </source>
</evidence>
<keyword evidence="12" id="KW-1185">Reference proteome</keyword>
<dbReference type="InterPro" id="IPR004358">
    <property type="entry name" value="Sig_transdc_His_kin-like_C"/>
</dbReference>
<sequence>MDPLVIGIVAGLLGLSFGAFGVLAFRASERQRQIHEGPAPEPGFPAGAADVLSVLGKAFVVVDAIDGVVRASPAAYAYGLVRGHTVVHRELLRMTAKVRGNGVILEKQFELPRGPLGQGTIIVSVRAAVLGDEYILLLADDRTEITRTERIRNDFVANVSHELKTPVGAISLLAEALEASPDDEDAVRRFAQRMHKESSRLAALVQDIIELSRLQGADVLHQGRAVDINDVVADAVDRSRLAAEAKGIEVRVGGRVDAPVFGDPDLLANALRNLIDNAIRYSPANTKVGIGVRHRDGLVSVSVTDQGEGLRPEDQERVFERFYRVDAARSRQTGGTGLGLSIVKHVVEQHGGEVTVWSQPGKGSTFTVRLPEMEEDREQSSAAGGPTEQGAIA</sequence>
<keyword evidence="7" id="KW-0902">Two-component regulatory system</keyword>
<reference evidence="11 12" key="1">
    <citation type="submission" date="2024-05" db="EMBL/GenBank/DDBJ databases">
        <title>Sinomonas sp. nov., isolated from a waste landfill.</title>
        <authorList>
            <person name="Zhao Y."/>
        </authorList>
    </citation>
    <scope>NUCLEOTIDE SEQUENCE [LARGE SCALE GENOMIC DNA]</scope>
    <source>
        <strain evidence="11 12">CCTCC AB2014300</strain>
    </source>
</reference>
<evidence type="ECO:0000313" key="12">
    <source>
        <dbReference type="Proteomes" id="UP001422074"/>
    </source>
</evidence>
<evidence type="ECO:0000259" key="10">
    <source>
        <dbReference type="PROSITE" id="PS50109"/>
    </source>
</evidence>
<dbReference type="CDD" id="cd00082">
    <property type="entry name" value="HisKA"/>
    <property type="match status" value="1"/>
</dbReference>
<feature type="domain" description="Histidine kinase" evidence="10">
    <location>
        <begin position="158"/>
        <end position="374"/>
    </location>
</feature>
<dbReference type="InterPro" id="IPR003661">
    <property type="entry name" value="HisK_dim/P_dom"/>
</dbReference>
<name>A0ABU9X483_9MICC</name>
<accession>A0ABU9X483</accession>
<evidence type="ECO:0000256" key="3">
    <source>
        <dbReference type="ARBA" id="ARBA00012438"/>
    </source>
</evidence>
<proteinExistence type="predicted"/>
<dbReference type="Gene3D" id="1.10.287.130">
    <property type="match status" value="1"/>
</dbReference>
<dbReference type="EMBL" id="JBDFRB010000007">
    <property type="protein sequence ID" value="MEN2744913.1"/>
    <property type="molecule type" value="Genomic_DNA"/>
</dbReference>
<dbReference type="InterPro" id="IPR050351">
    <property type="entry name" value="BphY/WalK/GraS-like"/>
</dbReference>
<evidence type="ECO:0000256" key="6">
    <source>
        <dbReference type="ARBA" id="ARBA00022777"/>
    </source>
</evidence>
<dbReference type="PRINTS" id="PR00344">
    <property type="entry name" value="BCTRLSENSOR"/>
</dbReference>
<dbReference type="InterPro" id="IPR036097">
    <property type="entry name" value="HisK_dim/P_sf"/>
</dbReference>
<keyword evidence="4" id="KW-0597">Phosphoprotein</keyword>
<dbReference type="PROSITE" id="PS50109">
    <property type="entry name" value="HIS_KIN"/>
    <property type="match status" value="1"/>
</dbReference>
<keyword evidence="11" id="KW-0547">Nucleotide-binding</keyword>
<evidence type="ECO:0000256" key="4">
    <source>
        <dbReference type="ARBA" id="ARBA00022553"/>
    </source>
</evidence>
<comment type="subcellular location">
    <subcellularLocation>
        <location evidence="2">Cell membrane</location>
    </subcellularLocation>
</comment>
<keyword evidence="5" id="KW-0808">Transferase</keyword>
<dbReference type="PANTHER" id="PTHR45453:SF1">
    <property type="entry name" value="PHOSPHATE REGULON SENSOR PROTEIN PHOR"/>
    <property type="match status" value="1"/>
</dbReference>
<evidence type="ECO:0000313" key="11">
    <source>
        <dbReference type="EMBL" id="MEN2744913.1"/>
    </source>
</evidence>
<evidence type="ECO:0000256" key="9">
    <source>
        <dbReference type="SAM" id="MobiDB-lite"/>
    </source>
</evidence>
<dbReference type="InterPro" id="IPR005467">
    <property type="entry name" value="His_kinase_dom"/>
</dbReference>
<dbReference type="RefSeq" id="WP_345885264.1">
    <property type="nucleotide sequence ID" value="NZ_JBDFRB010000007.1"/>
</dbReference>
<dbReference type="Gene3D" id="3.30.565.10">
    <property type="entry name" value="Histidine kinase-like ATPase, C-terminal domain"/>
    <property type="match status" value="1"/>
</dbReference>
<dbReference type="PANTHER" id="PTHR45453">
    <property type="entry name" value="PHOSPHATE REGULON SENSOR PROTEIN PHOR"/>
    <property type="match status" value="1"/>
</dbReference>
<comment type="caution">
    <text evidence="11">The sequence shown here is derived from an EMBL/GenBank/DDBJ whole genome shotgun (WGS) entry which is preliminary data.</text>
</comment>
<evidence type="ECO:0000256" key="1">
    <source>
        <dbReference type="ARBA" id="ARBA00000085"/>
    </source>
</evidence>
<dbReference type="CDD" id="cd00075">
    <property type="entry name" value="HATPase"/>
    <property type="match status" value="1"/>
</dbReference>
<dbReference type="GO" id="GO:0005524">
    <property type="term" value="F:ATP binding"/>
    <property type="evidence" value="ECO:0007669"/>
    <property type="project" value="UniProtKB-KW"/>
</dbReference>
<dbReference type="Proteomes" id="UP001422074">
    <property type="component" value="Unassembled WGS sequence"/>
</dbReference>
<evidence type="ECO:0000256" key="5">
    <source>
        <dbReference type="ARBA" id="ARBA00022679"/>
    </source>
</evidence>
<keyword evidence="6" id="KW-0418">Kinase</keyword>
<feature type="region of interest" description="Disordered" evidence="9">
    <location>
        <begin position="373"/>
        <end position="393"/>
    </location>
</feature>
<dbReference type="Pfam" id="PF00512">
    <property type="entry name" value="HisKA"/>
    <property type="match status" value="1"/>
</dbReference>
<dbReference type="InterPro" id="IPR036890">
    <property type="entry name" value="HATPase_C_sf"/>
</dbReference>
<keyword evidence="11" id="KW-0067">ATP-binding</keyword>
<gene>
    <name evidence="11" type="ORF">ABCQ75_10230</name>
</gene>